<dbReference type="OrthoDB" id="19932at2759"/>
<feature type="transmembrane region" description="Helical" evidence="8">
    <location>
        <begin position="228"/>
        <end position="259"/>
    </location>
</feature>
<dbReference type="GO" id="GO:0016020">
    <property type="term" value="C:membrane"/>
    <property type="evidence" value="ECO:0007669"/>
    <property type="project" value="UniProtKB-SubCell"/>
</dbReference>
<reference evidence="11 12" key="1">
    <citation type="submission" date="2020-12" db="EMBL/GenBank/DDBJ databases">
        <title>Metabolic potential, ecology and presence of endohyphal bacteria is reflected in genomic diversity of Mucoromycotina.</title>
        <authorList>
            <person name="Muszewska A."/>
            <person name="Okrasinska A."/>
            <person name="Steczkiewicz K."/>
            <person name="Drgas O."/>
            <person name="Orlowska M."/>
            <person name="Perlinska-Lenart U."/>
            <person name="Aleksandrzak-Piekarczyk T."/>
            <person name="Szatraj K."/>
            <person name="Zielenkiewicz U."/>
            <person name="Pilsyk S."/>
            <person name="Malc E."/>
            <person name="Mieczkowski P."/>
            <person name="Kruszewska J.S."/>
            <person name="Biernat P."/>
            <person name="Pawlowska J."/>
        </authorList>
    </citation>
    <scope>NUCLEOTIDE SEQUENCE [LARGE SCALE GENOMIC DNA]</scope>
    <source>
        <strain evidence="11 12">CBS 142.35</strain>
    </source>
</reference>
<dbReference type="Pfam" id="PF21902">
    <property type="entry name" value="PTM1-like_N"/>
    <property type="match status" value="1"/>
</dbReference>
<evidence type="ECO:0000256" key="4">
    <source>
        <dbReference type="ARBA" id="ARBA00022729"/>
    </source>
</evidence>
<feature type="compositionally biased region" description="Polar residues" evidence="7">
    <location>
        <begin position="507"/>
        <end position="518"/>
    </location>
</feature>
<name>A0A8H7VH17_9FUNG</name>
<dbReference type="InterPro" id="IPR053937">
    <property type="entry name" value="GOST_TM"/>
</dbReference>
<evidence type="ECO:0000256" key="7">
    <source>
        <dbReference type="SAM" id="MobiDB-lite"/>
    </source>
</evidence>
<feature type="region of interest" description="Disordered" evidence="7">
    <location>
        <begin position="473"/>
        <end position="546"/>
    </location>
</feature>
<evidence type="ECO:0000313" key="12">
    <source>
        <dbReference type="Proteomes" id="UP000646827"/>
    </source>
</evidence>
<evidence type="ECO:0000313" key="11">
    <source>
        <dbReference type="EMBL" id="KAG2222681.1"/>
    </source>
</evidence>
<dbReference type="Pfam" id="PF06814">
    <property type="entry name" value="GOST_TM"/>
    <property type="match status" value="1"/>
</dbReference>
<dbReference type="InterPro" id="IPR009637">
    <property type="entry name" value="GPR107/GPR108-like"/>
</dbReference>
<keyword evidence="12" id="KW-1185">Reference proteome</keyword>
<feature type="domain" description="GOST seven transmembrane" evidence="9">
    <location>
        <begin position="162"/>
        <end position="412"/>
    </location>
</feature>
<comment type="similarity">
    <text evidence="2">Belongs to the LU7TM family.</text>
</comment>
<dbReference type="GO" id="GO:0042147">
    <property type="term" value="P:retrograde transport, endosome to Golgi"/>
    <property type="evidence" value="ECO:0007669"/>
    <property type="project" value="TreeGrafter"/>
</dbReference>
<feature type="transmembrane region" description="Helical" evidence="8">
    <location>
        <begin position="347"/>
        <end position="364"/>
    </location>
</feature>
<keyword evidence="4" id="KW-0732">Signal</keyword>
<accession>A0A8H7VH17</accession>
<comment type="caution">
    <text evidence="11">The sequence shown here is derived from an EMBL/GenBank/DDBJ whole genome shotgun (WGS) entry which is preliminary data.</text>
</comment>
<dbReference type="Proteomes" id="UP000646827">
    <property type="component" value="Unassembled WGS sequence"/>
</dbReference>
<feature type="transmembrane region" description="Helical" evidence="8">
    <location>
        <begin position="195"/>
        <end position="216"/>
    </location>
</feature>
<dbReference type="PANTHER" id="PTHR21229:SF1">
    <property type="entry name" value="GH17801P"/>
    <property type="match status" value="1"/>
</dbReference>
<feature type="compositionally biased region" description="Acidic residues" evidence="7">
    <location>
        <begin position="522"/>
        <end position="536"/>
    </location>
</feature>
<organism evidence="11 12">
    <name type="scientific">Circinella minor</name>
    <dbReference type="NCBI Taxonomy" id="1195481"/>
    <lineage>
        <taxon>Eukaryota</taxon>
        <taxon>Fungi</taxon>
        <taxon>Fungi incertae sedis</taxon>
        <taxon>Mucoromycota</taxon>
        <taxon>Mucoromycotina</taxon>
        <taxon>Mucoromycetes</taxon>
        <taxon>Mucorales</taxon>
        <taxon>Lichtheimiaceae</taxon>
        <taxon>Circinella</taxon>
    </lineage>
</organism>
<evidence type="ECO:0000256" key="5">
    <source>
        <dbReference type="ARBA" id="ARBA00022989"/>
    </source>
</evidence>
<keyword evidence="6 8" id="KW-0472">Membrane</keyword>
<dbReference type="AlphaFoldDB" id="A0A8H7VH17"/>
<evidence type="ECO:0000256" key="6">
    <source>
        <dbReference type="ARBA" id="ARBA00023136"/>
    </source>
</evidence>
<sequence length="546" mass="62201">MTSDDYFSTTCSGVWDKGSIPGGEEAFIKVTMGTESQGKTALLIYEWQDFNKIGTISNMTGEVQYICNENALSEHLCDKSQYGNFIVPQDGQEESSIFTHAFDLKKSEETKDPEIALYKVENTGYYCVAILPANLENDTTAYFDSWIEWREPYGNLPASDYPKLLFYGVFALIYLCVGLFWGVQTFRYWQDVLPVQHFLSGAIFFLTVEMAVNWGFWEAYNQTGSPSYGLLALVALLNAGRNSMSFFMLLVVCMGYSVVKPSLGSTMKKCVILALTHFFFGVVYSLGVMLLSPETAGFLVLLVIFPLALTMSAFYVWIFSSLTATIHTLEMRKQHEKVKMYKRLHRLLIFSVIMVVVIFILNMFTFSGRNEVDWAANSWKWRWIMLDGLLNALYFTVFFTIIILWRPTRNNQRYGLQQISQDEEEAMDLENQLRHTDGHRSGDGNHLNDETAIFEVGDDDLSDDDHHDKVRLMTVSSNKKKNSAEQPRENGSSSMAPPPAYSERRTTANTRDNNESNALLNDSDDENEDDLLDDDEHAQLTKNARK</sequence>
<dbReference type="PANTHER" id="PTHR21229">
    <property type="entry name" value="LUNG SEVEN TRANSMEMBRANE RECEPTOR"/>
    <property type="match status" value="1"/>
</dbReference>
<evidence type="ECO:0000256" key="1">
    <source>
        <dbReference type="ARBA" id="ARBA00004141"/>
    </source>
</evidence>
<dbReference type="EMBL" id="JAEPRB010000077">
    <property type="protein sequence ID" value="KAG2222681.1"/>
    <property type="molecule type" value="Genomic_DNA"/>
</dbReference>
<evidence type="ECO:0000256" key="3">
    <source>
        <dbReference type="ARBA" id="ARBA00022692"/>
    </source>
</evidence>
<feature type="domain" description="PTM1-like N-terminal" evidence="10">
    <location>
        <begin position="9"/>
        <end position="149"/>
    </location>
</feature>
<feature type="transmembrane region" description="Helical" evidence="8">
    <location>
        <begin position="384"/>
        <end position="405"/>
    </location>
</feature>
<feature type="transmembrane region" description="Helical" evidence="8">
    <location>
        <begin position="298"/>
        <end position="326"/>
    </location>
</feature>
<gene>
    <name evidence="11" type="ORF">INT45_013495</name>
</gene>
<feature type="transmembrane region" description="Helical" evidence="8">
    <location>
        <begin position="271"/>
        <end position="292"/>
    </location>
</feature>
<protein>
    <submittedName>
        <fullName evidence="11">Uncharacterized protein</fullName>
    </submittedName>
</protein>
<dbReference type="GO" id="GO:0005794">
    <property type="term" value="C:Golgi apparatus"/>
    <property type="evidence" value="ECO:0007669"/>
    <property type="project" value="TreeGrafter"/>
</dbReference>
<proteinExistence type="inferred from homology"/>
<dbReference type="InterPro" id="IPR053938">
    <property type="entry name" value="PTM1-like_N"/>
</dbReference>
<dbReference type="GO" id="GO:0005829">
    <property type="term" value="C:cytosol"/>
    <property type="evidence" value="ECO:0007669"/>
    <property type="project" value="GOC"/>
</dbReference>
<keyword evidence="3 8" id="KW-0812">Transmembrane</keyword>
<evidence type="ECO:0000256" key="2">
    <source>
        <dbReference type="ARBA" id="ARBA00007883"/>
    </source>
</evidence>
<comment type="subcellular location">
    <subcellularLocation>
        <location evidence="1">Membrane</location>
        <topology evidence="1">Multi-pass membrane protein</topology>
    </subcellularLocation>
</comment>
<evidence type="ECO:0000259" key="10">
    <source>
        <dbReference type="Pfam" id="PF21902"/>
    </source>
</evidence>
<keyword evidence="5 8" id="KW-1133">Transmembrane helix</keyword>
<feature type="transmembrane region" description="Helical" evidence="8">
    <location>
        <begin position="164"/>
        <end position="183"/>
    </location>
</feature>
<evidence type="ECO:0000256" key="8">
    <source>
        <dbReference type="SAM" id="Phobius"/>
    </source>
</evidence>
<evidence type="ECO:0000259" key="9">
    <source>
        <dbReference type="Pfam" id="PF06814"/>
    </source>
</evidence>